<dbReference type="InParanoid" id="Q2GTU2"/>
<evidence type="ECO:0000256" key="1">
    <source>
        <dbReference type="SAM" id="MobiDB-lite"/>
    </source>
</evidence>
<dbReference type="OrthoDB" id="2157103at2759"/>
<dbReference type="AlphaFoldDB" id="Q2GTU2"/>
<evidence type="ECO:0000313" key="3">
    <source>
        <dbReference type="Proteomes" id="UP000001056"/>
    </source>
</evidence>
<dbReference type="GeneID" id="4395796"/>
<proteinExistence type="predicted"/>
<dbReference type="EMBL" id="CH408034">
    <property type="protein sequence ID" value="EAQ84598.1"/>
    <property type="molecule type" value="Genomic_DNA"/>
</dbReference>
<evidence type="ECO:0000313" key="2">
    <source>
        <dbReference type="EMBL" id="EAQ84598.1"/>
    </source>
</evidence>
<dbReference type="RefSeq" id="XP_001226539.1">
    <property type="nucleotide sequence ID" value="XM_001226538.1"/>
</dbReference>
<dbReference type="Proteomes" id="UP000001056">
    <property type="component" value="Unassembled WGS sequence"/>
</dbReference>
<accession>Q2GTU2</accession>
<dbReference type="eggNOG" id="ENOG502SBW5">
    <property type="taxonomic scope" value="Eukaryota"/>
</dbReference>
<feature type="region of interest" description="Disordered" evidence="1">
    <location>
        <begin position="24"/>
        <end position="70"/>
    </location>
</feature>
<dbReference type="VEuPathDB" id="FungiDB:CHGG_08612"/>
<protein>
    <submittedName>
        <fullName evidence="2">Uncharacterized protein</fullName>
    </submittedName>
</protein>
<sequence>MASRCISIHGRSAFTPCTLRAMSSTTSIPPELTSAAGGGGTDTLPGQKQTGPSAVEPPVKKKKTQKEMDEELKQKMEGISGDGGASGVVYEDGKPVAMRRSVRENMFRYI</sequence>
<dbReference type="HOGENOM" id="CLU_150823_0_2_1"/>
<gene>
    <name evidence="2" type="ORF">CHGG_08612</name>
</gene>
<keyword evidence="3" id="KW-1185">Reference proteome</keyword>
<organism evidence="2 3">
    <name type="scientific">Chaetomium globosum (strain ATCC 6205 / CBS 148.51 / DSM 1962 / NBRC 6347 / NRRL 1970)</name>
    <name type="common">Soil fungus</name>
    <dbReference type="NCBI Taxonomy" id="306901"/>
    <lineage>
        <taxon>Eukaryota</taxon>
        <taxon>Fungi</taxon>
        <taxon>Dikarya</taxon>
        <taxon>Ascomycota</taxon>
        <taxon>Pezizomycotina</taxon>
        <taxon>Sordariomycetes</taxon>
        <taxon>Sordariomycetidae</taxon>
        <taxon>Sordariales</taxon>
        <taxon>Chaetomiaceae</taxon>
        <taxon>Chaetomium</taxon>
    </lineage>
</organism>
<reference evidence="3" key="1">
    <citation type="journal article" date="2015" name="Genome Announc.">
        <title>Draft genome sequence of the cellulolytic fungus Chaetomium globosum.</title>
        <authorList>
            <person name="Cuomo C.A."/>
            <person name="Untereiner W.A."/>
            <person name="Ma L.-J."/>
            <person name="Grabherr M."/>
            <person name="Birren B.W."/>
        </authorList>
    </citation>
    <scope>NUCLEOTIDE SEQUENCE [LARGE SCALE GENOMIC DNA]</scope>
    <source>
        <strain evidence="3">ATCC 6205 / CBS 148.51 / DSM 1962 / NBRC 6347 / NRRL 1970</strain>
    </source>
</reference>
<name>Q2GTU2_CHAGB</name>